<dbReference type="InterPro" id="IPR040853">
    <property type="entry name" value="RapA2_cadherin-like"/>
</dbReference>
<dbReference type="EMBL" id="JAUOPB010000172">
    <property type="protein sequence ID" value="MDO6425036.1"/>
    <property type="molecule type" value="Genomic_DNA"/>
</dbReference>
<dbReference type="Pfam" id="PF17803">
    <property type="entry name" value="Cadherin_4"/>
    <property type="match status" value="1"/>
</dbReference>
<organism evidence="2 3">
    <name type="scientific">Saccharophagus degradans</name>
    <dbReference type="NCBI Taxonomy" id="86304"/>
    <lineage>
        <taxon>Bacteria</taxon>
        <taxon>Pseudomonadati</taxon>
        <taxon>Pseudomonadota</taxon>
        <taxon>Gammaproteobacteria</taxon>
        <taxon>Cellvibrionales</taxon>
        <taxon>Cellvibrionaceae</taxon>
        <taxon>Saccharophagus</taxon>
    </lineage>
</organism>
<accession>A0AAW7XER2</accession>
<feature type="non-terminal residue" evidence="2">
    <location>
        <position position="1"/>
    </location>
</feature>
<evidence type="ECO:0000313" key="3">
    <source>
        <dbReference type="Proteomes" id="UP001169760"/>
    </source>
</evidence>
<dbReference type="AlphaFoldDB" id="A0AAW7XER2"/>
<reference evidence="2" key="1">
    <citation type="submission" date="2023-07" db="EMBL/GenBank/DDBJ databases">
        <title>Genome content predicts the carbon catabolic preferences of heterotrophic bacteria.</title>
        <authorList>
            <person name="Gralka M."/>
        </authorList>
    </citation>
    <scope>NUCLEOTIDE SEQUENCE</scope>
    <source>
        <strain evidence="2">I3M17_2</strain>
    </source>
</reference>
<protein>
    <submittedName>
        <fullName evidence="2">Ig-like domain-containing protein</fullName>
    </submittedName>
</protein>
<comment type="caution">
    <text evidence="2">The sequence shown here is derived from an EMBL/GenBank/DDBJ whole genome shotgun (WGS) entry which is preliminary data.</text>
</comment>
<name>A0AAW7XER2_9GAMM</name>
<dbReference type="Proteomes" id="UP001169760">
    <property type="component" value="Unassembled WGS sequence"/>
</dbReference>
<evidence type="ECO:0000259" key="1">
    <source>
        <dbReference type="Pfam" id="PF17803"/>
    </source>
</evidence>
<proteinExistence type="predicted"/>
<evidence type="ECO:0000313" key="2">
    <source>
        <dbReference type="EMBL" id="MDO6425036.1"/>
    </source>
</evidence>
<sequence length="94" mass="9566">QKGTPENTDVGTDSNITIIVSDGAETVSLASFNIEFSNVNDDPVATNDTAVTAEDTAVIVSVLTKDSDVDDALNHASVLIVSSPANGTTSLNTG</sequence>
<gene>
    <name evidence="2" type="ORF">Q4521_21325</name>
</gene>
<feature type="domain" description="RapA2 cadherin-like" evidence="1">
    <location>
        <begin position="30"/>
        <end position="93"/>
    </location>
</feature>
<dbReference type="RefSeq" id="WP_303494391.1">
    <property type="nucleotide sequence ID" value="NZ_JAUOPB010000172.1"/>
</dbReference>
<feature type="non-terminal residue" evidence="2">
    <location>
        <position position="94"/>
    </location>
</feature>